<organism evidence="3 4">
    <name type="scientific">Hydrogenophaga defluvii</name>
    <dbReference type="NCBI Taxonomy" id="249410"/>
    <lineage>
        <taxon>Bacteria</taxon>
        <taxon>Pseudomonadati</taxon>
        <taxon>Pseudomonadota</taxon>
        <taxon>Betaproteobacteria</taxon>
        <taxon>Burkholderiales</taxon>
        <taxon>Comamonadaceae</taxon>
        <taxon>Hydrogenophaga</taxon>
    </lineage>
</organism>
<evidence type="ECO:0000313" key="3">
    <source>
        <dbReference type="EMBL" id="MFC7462341.1"/>
    </source>
</evidence>
<protein>
    <submittedName>
        <fullName evidence="3">Uncharacterized protein</fullName>
    </submittedName>
</protein>
<evidence type="ECO:0000256" key="1">
    <source>
        <dbReference type="SAM" id="MobiDB-lite"/>
    </source>
</evidence>
<gene>
    <name evidence="3" type="ORF">ACFQU0_18085</name>
</gene>
<reference evidence="4" key="1">
    <citation type="journal article" date="2019" name="Int. J. Syst. Evol. Microbiol.">
        <title>The Global Catalogue of Microorganisms (GCM) 10K type strain sequencing project: providing services to taxonomists for standard genome sequencing and annotation.</title>
        <authorList>
            <consortium name="The Broad Institute Genomics Platform"/>
            <consortium name="The Broad Institute Genome Sequencing Center for Infectious Disease"/>
            <person name="Wu L."/>
            <person name="Ma J."/>
        </authorList>
    </citation>
    <scope>NUCLEOTIDE SEQUENCE [LARGE SCALE GENOMIC DNA]</scope>
    <source>
        <strain evidence="4">CCUG 53903</strain>
    </source>
</reference>
<dbReference type="RefSeq" id="WP_382203130.1">
    <property type="nucleotide sequence ID" value="NZ_JBHTBZ010000062.1"/>
</dbReference>
<comment type="caution">
    <text evidence="3">The sequence shown here is derived from an EMBL/GenBank/DDBJ whole genome shotgun (WGS) entry which is preliminary data.</text>
</comment>
<keyword evidence="2" id="KW-0732">Signal</keyword>
<feature type="signal peptide" evidence="2">
    <location>
        <begin position="1"/>
        <end position="17"/>
    </location>
</feature>
<accession>A0ABW2SFM6</accession>
<evidence type="ECO:0000313" key="4">
    <source>
        <dbReference type="Proteomes" id="UP001596457"/>
    </source>
</evidence>
<evidence type="ECO:0000256" key="2">
    <source>
        <dbReference type="SAM" id="SignalP"/>
    </source>
</evidence>
<feature type="chain" id="PRO_5047383130" evidence="2">
    <location>
        <begin position="18"/>
        <end position="261"/>
    </location>
</feature>
<dbReference type="Proteomes" id="UP001596457">
    <property type="component" value="Unassembled WGS sequence"/>
</dbReference>
<sequence>MPITTIFFRAVTLTALAAPLLSIAQQAKPTQAKPDCAALIVSTPLLKETDFMGKLPRPFSEPSRDMQYESAKAFAARVKTAKKAHQEKTAEQMAGQNLVFKMMTGGPWISYDPDRGGFEAKFGVSAASSRKDGKQVPFPAVSEAEPDGTTSRDIGLGAKSVSSRHYGLAFVKSAVKHPFINGKQSKFFFKYPVEKARAVGSGARLAFIGVVQEPWTFESYSSWTDFDAMKDQSLSTYYAAVNLICAAVVDGSGNRILHEFK</sequence>
<feature type="region of interest" description="Disordered" evidence="1">
    <location>
        <begin position="130"/>
        <end position="153"/>
    </location>
</feature>
<proteinExistence type="predicted"/>
<dbReference type="EMBL" id="JBHTBZ010000062">
    <property type="protein sequence ID" value="MFC7462341.1"/>
    <property type="molecule type" value="Genomic_DNA"/>
</dbReference>
<name>A0ABW2SFM6_9BURK</name>
<keyword evidence="4" id="KW-1185">Reference proteome</keyword>